<dbReference type="AlphaFoldDB" id="A0A3N4KHK2"/>
<organism evidence="1 2">
    <name type="scientific">Choiromyces venosus 120613-1</name>
    <dbReference type="NCBI Taxonomy" id="1336337"/>
    <lineage>
        <taxon>Eukaryota</taxon>
        <taxon>Fungi</taxon>
        <taxon>Dikarya</taxon>
        <taxon>Ascomycota</taxon>
        <taxon>Pezizomycotina</taxon>
        <taxon>Pezizomycetes</taxon>
        <taxon>Pezizales</taxon>
        <taxon>Tuberaceae</taxon>
        <taxon>Choiromyces</taxon>
    </lineage>
</organism>
<gene>
    <name evidence="1" type="ORF">L873DRAFT_785375</name>
</gene>
<sequence>MTRTKRFDPSLEECRSRELIHLRRARDPLGIVNGDLPSLVVDNVVVKVDLSGRAIREVDDARKGFARLPELIGKHVDGTFARTGIARALHADCTIDSHDLLLESFGLGLGLGQTVHLTFCPLWSTVEQADETSLVPSGGEVDDMWEDVAVIPDDLGQRGQEPDPGCGRDDPIDSWMLVRVSGTKNGEGEIVVRSVGRPNGHAVGVHFLGLLGRTNGCETGGSARHFELS</sequence>
<name>A0A3N4KHK2_9PEZI</name>
<evidence type="ECO:0000313" key="1">
    <source>
        <dbReference type="EMBL" id="RPB05345.1"/>
    </source>
</evidence>
<reference evidence="1 2" key="1">
    <citation type="journal article" date="2018" name="Nat. Ecol. Evol.">
        <title>Pezizomycetes genomes reveal the molecular basis of ectomycorrhizal truffle lifestyle.</title>
        <authorList>
            <person name="Murat C."/>
            <person name="Payen T."/>
            <person name="Noel B."/>
            <person name="Kuo A."/>
            <person name="Morin E."/>
            <person name="Chen J."/>
            <person name="Kohler A."/>
            <person name="Krizsan K."/>
            <person name="Balestrini R."/>
            <person name="Da Silva C."/>
            <person name="Montanini B."/>
            <person name="Hainaut M."/>
            <person name="Levati E."/>
            <person name="Barry K.W."/>
            <person name="Belfiori B."/>
            <person name="Cichocki N."/>
            <person name="Clum A."/>
            <person name="Dockter R.B."/>
            <person name="Fauchery L."/>
            <person name="Guy J."/>
            <person name="Iotti M."/>
            <person name="Le Tacon F."/>
            <person name="Lindquist E.A."/>
            <person name="Lipzen A."/>
            <person name="Malagnac F."/>
            <person name="Mello A."/>
            <person name="Molinier V."/>
            <person name="Miyauchi S."/>
            <person name="Poulain J."/>
            <person name="Riccioni C."/>
            <person name="Rubini A."/>
            <person name="Sitrit Y."/>
            <person name="Splivallo R."/>
            <person name="Traeger S."/>
            <person name="Wang M."/>
            <person name="Zifcakova L."/>
            <person name="Wipf D."/>
            <person name="Zambonelli A."/>
            <person name="Paolocci F."/>
            <person name="Nowrousian M."/>
            <person name="Ottonello S."/>
            <person name="Baldrian P."/>
            <person name="Spatafora J.W."/>
            <person name="Henrissat B."/>
            <person name="Nagy L.G."/>
            <person name="Aury J.M."/>
            <person name="Wincker P."/>
            <person name="Grigoriev I.V."/>
            <person name="Bonfante P."/>
            <person name="Martin F.M."/>
        </authorList>
    </citation>
    <scope>NUCLEOTIDE SEQUENCE [LARGE SCALE GENOMIC DNA]</scope>
    <source>
        <strain evidence="1 2">120613-1</strain>
    </source>
</reference>
<accession>A0A3N4KHK2</accession>
<evidence type="ECO:0000313" key="2">
    <source>
        <dbReference type="Proteomes" id="UP000276215"/>
    </source>
</evidence>
<dbReference type="EMBL" id="ML120353">
    <property type="protein sequence ID" value="RPB05345.1"/>
    <property type="molecule type" value="Genomic_DNA"/>
</dbReference>
<proteinExistence type="predicted"/>
<protein>
    <submittedName>
        <fullName evidence="1">Uncharacterized protein</fullName>
    </submittedName>
</protein>
<dbReference type="Proteomes" id="UP000276215">
    <property type="component" value="Unassembled WGS sequence"/>
</dbReference>
<keyword evidence="2" id="KW-1185">Reference proteome</keyword>